<name>A0ABN6FFZ7_SINCY</name>
<dbReference type="EMBL" id="AP024525">
    <property type="protein sequence ID" value="BCT75648.1"/>
    <property type="molecule type" value="Genomic_DNA"/>
</dbReference>
<sequence length="163" mass="17049">MKGGVEAGAGGAGRPVGLLGRASILALVGGLAFWLANLAISLTPVAAEYRAALGIAYVPMLIEALLGGLIVGFIVGYSMLRLFGRIPTGGPLTKSLVLTTVVLVVATLALEAPTKFLTALSEPWRYFIIGTVFNVIRFVALAVAVGSLYGRVDPRRTRTARPR</sequence>
<feature type="transmembrane region" description="Helical" evidence="1">
    <location>
        <begin position="124"/>
        <end position="149"/>
    </location>
</feature>
<protein>
    <submittedName>
        <fullName evidence="2">Uncharacterized protein</fullName>
    </submittedName>
</protein>
<feature type="transmembrane region" description="Helical" evidence="1">
    <location>
        <begin position="92"/>
        <end position="112"/>
    </location>
</feature>
<proteinExistence type="predicted"/>
<dbReference type="Proteomes" id="UP001319861">
    <property type="component" value="Chromosome"/>
</dbReference>
<keyword evidence="3" id="KW-1185">Reference proteome</keyword>
<accession>A0ABN6FFZ7</accession>
<keyword evidence="1" id="KW-0472">Membrane</keyword>
<evidence type="ECO:0000313" key="2">
    <source>
        <dbReference type="EMBL" id="BCT75648.1"/>
    </source>
</evidence>
<feature type="transmembrane region" description="Helical" evidence="1">
    <location>
        <begin position="24"/>
        <end position="43"/>
    </location>
</feature>
<gene>
    <name evidence="2" type="ORF">SCMU_14900</name>
</gene>
<organism evidence="2 3">
    <name type="scientific">Sinomonas cyclohexanicum</name>
    <name type="common">Corynebacterium cyclohexanicum</name>
    <dbReference type="NCBI Taxonomy" id="322009"/>
    <lineage>
        <taxon>Bacteria</taxon>
        <taxon>Bacillati</taxon>
        <taxon>Actinomycetota</taxon>
        <taxon>Actinomycetes</taxon>
        <taxon>Micrococcales</taxon>
        <taxon>Micrococcaceae</taxon>
        <taxon>Sinomonas</taxon>
    </lineage>
</organism>
<keyword evidence="1" id="KW-0812">Transmembrane</keyword>
<feature type="transmembrane region" description="Helical" evidence="1">
    <location>
        <begin position="55"/>
        <end position="80"/>
    </location>
</feature>
<evidence type="ECO:0000256" key="1">
    <source>
        <dbReference type="SAM" id="Phobius"/>
    </source>
</evidence>
<keyword evidence="1" id="KW-1133">Transmembrane helix</keyword>
<evidence type="ECO:0000313" key="3">
    <source>
        <dbReference type="Proteomes" id="UP001319861"/>
    </source>
</evidence>
<reference evidence="2 3" key="1">
    <citation type="journal article" date="2021" name="J. Biosci. Bioeng.">
        <title>Identification and characterization of a chc gene cluster responsible for the aromatization pathway of cyclohexanecarboxylate degradation in Sinomonas cyclohexanicum ATCC 51369.</title>
        <authorList>
            <person name="Yamamoto T."/>
            <person name="Hasegawa Y."/>
            <person name="Lau P.C.K."/>
            <person name="Iwaki H."/>
        </authorList>
    </citation>
    <scope>NUCLEOTIDE SEQUENCE [LARGE SCALE GENOMIC DNA]</scope>
    <source>
        <strain evidence="2 3">ATCC 51369</strain>
    </source>
</reference>